<comment type="caution">
    <text evidence="7">The sequence shown here is derived from an EMBL/GenBank/DDBJ whole genome shotgun (WGS) entry which is preliminary data.</text>
</comment>
<dbReference type="Pfam" id="PF00270">
    <property type="entry name" value="DEAD"/>
    <property type="match status" value="1"/>
</dbReference>
<dbReference type="SMART" id="SM00490">
    <property type="entry name" value="HELICc"/>
    <property type="match status" value="1"/>
</dbReference>
<dbReference type="InterPro" id="IPR027417">
    <property type="entry name" value="P-loop_NTPase"/>
</dbReference>
<dbReference type="PROSITE" id="PS51192">
    <property type="entry name" value="HELICASE_ATP_BIND_1"/>
    <property type="match status" value="1"/>
</dbReference>
<dbReference type="GO" id="GO:0006302">
    <property type="term" value="P:double-strand break repair"/>
    <property type="evidence" value="ECO:0007669"/>
    <property type="project" value="TreeGrafter"/>
</dbReference>
<keyword evidence="1" id="KW-0547">Nucleotide-binding</keyword>
<feature type="domain" description="Helicase ATP-binding" evidence="5">
    <location>
        <begin position="104"/>
        <end position="256"/>
    </location>
</feature>
<evidence type="ECO:0000259" key="5">
    <source>
        <dbReference type="PROSITE" id="PS51192"/>
    </source>
</evidence>
<dbReference type="GO" id="GO:0043138">
    <property type="term" value="F:3'-5' DNA helicase activity"/>
    <property type="evidence" value="ECO:0007669"/>
    <property type="project" value="TreeGrafter"/>
</dbReference>
<protein>
    <submittedName>
        <fullName evidence="7">Superfamily II DNA RNA helicase</fullName>
    </submittedName>
</protein>
<keyword evidence="7" id="KW-0378">Hydrolase</keyword>
<feature type="region of interest" description="Disordered" evidence="4">
    <location>
        <begin position="1"/>
        <end position="22"/>
    </location>
</feature>
<dbReference type="STRING" id="1423803.FD13_GL001908"/>
<dbReference type="GO" id="GO:0003677">
    <property type="term" value="F:DNA binding"/>
    <property type="evidence" value="ECO:0007669"/>
    <property type="project" value="UniProtKB-KW"/>
</dbReference>
<dbReference type="Gene3D" id="3.40.50.300">
    <property type="entry name" value="P-loop containing nucleotide triphosphate hydrolases"/>
    <property type="match status" value="2"/>
</dbReference>
<dbReference type="PANTHER" id="PTHR30580">
    <property type="entry name" value="PRIMOSOMAL PROTEIN N"/>
    <property type="match status" value="1"/>
</dbReference>
<evidence type="ECO:0000313" key="7">
    <source>
        <dbReference type="EMBL" id="KRN02455.1"/>
    </source>
</evidence>
<sequence length="436" mass="48957">MLSEKSWFGRQVPQPSEHGAGRPALVALGQGWQCQRCHQWTHSNDRLPNGNGYCRQCLQMGRLTTQDKLYTIPEPNRFSQQSTPILSWLGSLSPQQQQASRAVLQYLRAHRNHLLWAVTGAGKTEIAFPALAWALAQGWRVAWCSPRVDVCLELAPRLQRAFATTSQAILYGGQTRPYTYSQLTICTTHQLLRFQSAFDWIIVDEVDAFPLRSSPMLQSAVRSAQKPTGSQLLLTATPGPDLQRLVRRHELAVTYVPLRYHGVLLPQIDVQIVWHWRQRLENGRLPAKLTQQVRRYLADHQPFLLFVPHVVDLQAVQAALDRAGILDAVTVHAADPRRQEKVLAMREHRIPFLVTTTILERGVTFANVAVIIFGGDDEVFSTAALVQIAGRVGRSAQYPTGEVTCYCHSQTRVIQGAQHMIGQLNRQGRLLGGRIS</sequence>
<name>A0A0R2DNY5_9LACO</name>
<dbReference type="InterPro" id="IPR001650">
    <property type="entry name" value="Helicase_C-like"/>
</dbReference>
<keyword evidence="2" id="KW-0067">ATP-binding</keyword>
<dbReference type="GO" id="GO:0006270">
    <property type="term" value="P:DNA replication initiation"/>
    <property type="evidence" value="ECO:0007669"/>
    <property type="project" value="TreeGrafter"/>
</dbReference>
<dbReference type="GO" id="GO:0006310">
    <property type="term" value="P:DNA recombination"/>
    <property type="evidence" value="ECO:0007669"/>
    <property type="project" value="TreeGrafter"/>
</dbReference>
<dbReference type="SMART" id="SM00487">
    <property type="entry name" value="DEXDc"/>
    <property type="match status" value="1"/>
</dbReference>
<organism evidence="7 8">
    <name type="scientific">Levilactobacillus senmaizukei DSM 21775 = NBRC 103853</name>
    <dbReference type="NCBI Taxonomy" id="1423803"/>
    <lineage>
        <taxon>Bacteria</taxon>
        <taxon>Bacillati</taxon>
        <taxon>Bacillota</taxon>
        <taxon>Bacilli</taxon>
        <taxon>Lactobacillales</taxon>
        <taxon>Lactobacillaceae</taxon>
        <taxon>Levilactobacillus</taxon>
    </lineage>
</organism>
<evidence type="ECO:0000313" key="8">
    <source>
        <dbReference type="Proteomes" id="UP000051589"/>
    </source>
</evidence>
<dbReference type="OrthoDB" id="2077914at2"/>
<keyword evidence="7" id="KW-0347">Helicase</keyword>
<dbReference type="EMBL" id="AYZH01000007">
    <property type="protein sequence ID" value="KRN02455.1"/>
    <property type="molecule type" value="Genomic_DNA"/>
</dbReference>
<dbReference type="PANTHER" id="PTHR30580:SF1">
    <property type="entry name" value="COMF OPERON PROTEIN 1"/>
    <property type="match status" value="1"/>
</dbReference>
<dbReference type="AlphaFoldDB" id="A0A0R2DNY5"/>
<dbReference type="RefSeq" id="WP_061776249.1">
    <property type="nucleotide sequence ID" value="NZ_AYZH01000007.1"/>
</dbReference>
<gene>
    <name evidence="7" type="ORF">FD13_GL001908</name>
</gene>
<keyword evidence="3" id="KW-0238">DNA-binding</keyword>
<dbReference type="InterPro" id="IPR011545">
    <property type="entry name" value="DEAD/DEAH_box_helicase_dom"/>
</dbReference>
<evidence type="ECO:0000256" key="3">
    <source>
        <dbReference type="ARBA" id="ARBA00023125"/>
    </source>
</evidence>
<dbReference type="Pfam" id="PF00271">
    <property type="entry name" value="Helicase_C"/>
    <property type="match status" value="1"/>
</dbReference>
<evidence type="ECO:0000256" key="2">
    <source>
        <dbReference type="ARBA" id="ARBA00022840"/>
    </source>
</evidence>
<dbReference type="Proteomes" id="UP000051589">
    <property type="component" value="Unassembled WGS sequence"/>
</dbReference>
<proteinExistence type="predicted"/>
<reference evidence="7 8" key="1">
    <citation type="journal article" date="2015" name="Genome Announc.">
        <title>Expanding the biotechnology potential of lactobacilli through comparative genomics of 213 strains and associated genera.</title>
        <authorList>
            <person name="Sun Z."/>
            <person name="Harris H.M."/>
            <person name="McCann A."/>
            <person name="Guo C."/>
            <person name="Argimon S."/>
            <person name="Zhang W."/>
            <person name="Yang X."/>
            <person name="Jeffery I.B."/>
            <person name="Cooney J.C."/>
            <person name="Kagawa T.F."/>
            <person name="Liu W."/>
            <person name="Song Y."/>
            <person name="Salvetti E."/>
            <person name="Wrobel A."/>
            <person name="Rasinkangas P."/>
            <person name="Parkhill J."/>
            <person name="Rea M.C."/>
            <person name="O'Sullivan O."/>
            <person name="Ritari J."/>
            <person name="Douillard F.P."/>
            <person name="Paul Ross R."/>
            <person name="Yang R."/>
            <person name="Briner A.E."/>
            <person name="Felis G.E."/>
            <person name="de Vos W.M."/>
            <person name="Barrangou R."/>
            <person name="Klaenhammer T.R."/>
            <person name="Caufield P.W."/>
            <person name="Cui Y."/>
            <person name="Zhang H."/>
            <person name="O'Toole P.W."/>
        </authorList>
    </citation>
    <scope>NUCLEOTIDE SEQUENCE [LARGE SCALE GENOMIC DNA]</scope>
    <source>
        <strain evidence="7 8">DSM 21775</strain>
    </source>
</reference>
<evidence type="ECO:0000259" key="6">
    <source>
        <dbReference type="PROSITE" id="PS51194"/>
    </source>
</evidence>
<evidence type="ECO:0000256" key="1">
    <source>
        <dbReference type="ARBA" id="ARBA00022741"/>
    </source>
</evidence>
<dbReference type="PATRIC" id="fig|1423803.3.peg.1966"/>
<keyword evidence="8" id="KW-1185">Reference proteome</keyword>
<accession>A0A0R2DNY5</accession>
<feature type="domain" description="Helicase C-terminal" evidence="6">
    <location>
        <begin position="292"/>
        <end position="436"/>
    </location>
</feature>
<evidence type="ECO:0000256" key="4">
    <source>
        <dbReference type="SAM" id="MobiDB-lite"/>
    </source>
</evidence>
<dbReference type="InterPro" id="IPR014001">
    <property type="entry name" value="Helicase_ATP-bd"/>
</dbReference>
<dbReference type="SUPFAM" id="SSF52540">
    <property type="entry name" value="P-loop containing nucleoside triphosphate hydrolases"/>
    <property type="match status" value="1"/>
</dbReference>
<dbReference type="GO" id="GO:0005524">
    <property type="term" value="F:ATP binding"/>
    <property type="evidence" value="ECO:0007669"/>
    <property type="project" value="UniProtKB-KW"/>
</dbReference>
<dbReference type="PROSITE" id="PS51194">
    <property type="entry name" value="HELICASE_CTER"/>
    <property type="match status" value="1"/>
</dbReference>